<name>A0ABN5B8R4_9SPHN</name>
<dbReference type="CDD" id="cd03443">
    <property type="entry name" value="PaaI_thioesterase"/>
    <property type="match status" value="1"/>
</dbReference>
<keyword evidence="3" id="KW-1185">Reference proteome</keyword>
<feature type="domain" description="Thioesterase" evidence="1">
    <location>
        <begin position="60"/>
        <end position="135"/>
    </location>
</feature>
<organism evidence="2 3">
    <name type="scientific">Blastomonas fulva</name>
    <dbReference type="NCBI Taxonomy" id="1550728"/>
    <lineage>
        <taxon>Bacteria</taxon>
        <taxon>Pseudomonadati</taxon>
        <taxon>Pseudomonadota</taxon>
        <taxon>Alphaproteobacteria</taxon>
        <taxon>Sphingomonadales</taxon>
        <taxon>Sphingomonadaceae</taxon>
        <taxon>Blastomonas</taxon>
    </lineage>
</organism>
<dbReference type="SUPFAM" id="SSF54637">
    <property type="entry name" value="Thioesterase/thiol ester dehydrase-isomerase"/>
    <property type="match status" value="1"/>
</dbReference>
<dbReference type="Gene3D" id="3.10.129.10">
    <property type="entry name" value="Hotdog Thioesterase"/>
    <property type="match status" value="1"/>
</dbReference>
<dbReference type="Proteomes" id="UP000258016">
    <property type="component" value="Chromosome"/>
</dbReference>
<dbReference type="InterPro" id="IPR029069">
    <property type="entry name" value="HotDog_dom_sf"/>
</dbReference>
<reference evidence="2 3" key="1">
    <citation type="submission" date="2017-03" db="EMBL/GenBank/DDBJ databases">
        <title>Complete genome sequence of Blastomonas fulva degrading microcsystin LR.</title>
        <authorList>
            <person name="Lee H.-g."/>
            <person name="Jin L."/>
            <person name="oh H.-M."/>
        </authorList>
    </citation>
    <scope>NUCLEOTIDE SEQUENCE [LARGE SCALE GENOMIC DNA]</scope>
    <source>
        <strain evidence="2 3">T2</strain>
    </source>
</reference>
<proteinExistence type="predicted"/>
<dbReference type="InterPro" id="IPR006683">
    <property type="entry name" value="Thioestr_dom"/>
</dbReference>
<dbReference type="EMBL" id="CP020083">
    <property type="protein sequence ID" value="ASR53442.1"/>
    <property type="molecule type" value="Genomic_DNA"/>
</dbReference>
<protein>
    <submittedName>
        <fullName evidence="2">Phenylacetic acid degradation protein</fullName>
    </submittedName>
</protein>
<evidence type="ECO:0000313" key="3">
    <source>
        <dbReference type="Proteomes" id="UP000258016"/>
    </source>
</evidence>
<gene>
    <name evidence="2" type="ORF">B5J99_09595</name>
</gene>
<dbReference type="Pfam" id="PF03061">
    <property type="entry name" value="4HBT"/>
    <property type="match status" value="1"/>
</dbReference>
<accession>A0ABN5B8R4</accession>
<evidence type="ECO:0000313" key="2">
    <source>
        <dbReference type="EMBL" id="ASR53442.1"/>
    </source>
</evidence>
<evidence type="ECO:0000259" key="1">
    <source>
        <dbReference type="Pfam" id="PF03061"/>
    </source>
</evidence>
<sequence length="158" mass="17031">MPDEFALGPDPDHPGWMRWELREKGRYNSTLGPMSVMQRADGTVVVRTVPGHLQGNLADNVHGGAILTQVDISMFVCARLNGSLREGPGVTLDLSTHFVGAGKVGVPMDCEVEIIKETGRMLFLRGLVKQQGISICAYTGTIRKMPGRKIGARSGSPS</sequence>